<organism evidence="1">
    <name type="scientific">Anguilla anguilla</name>
    <name type="common">European freshwater eel</name>
    <name type="synonym">Muraena anguilla</name>
    <dbReference type="NCBI Taxonomy" id="7936"/>
    <lineage>
        <taxon>Eukaryota</taxon>
        <taxon>Metazoa</taxon>
        <taxon>Chordata</taxon>
        <taxon>Craniata</taxon>
        <taxon>Vertebrata</taxon>
        <taxon>Euteleostomi</taxon>
        <taxon>Actinopterygii</taxon>
        <taxon>Neopterygii</taxon>
        <taxon>Teleostei</taxon>
        <taxon>Anguilliformes</taxon>
        <taxon>Anguillidae</taxon>
        <taxon>Anguilla</taxon>
    </lineage>
</organism>
<dbReference type="AlphaFoldDB" id="A0A0E9U736"/>
<protein>
    <submittedName>
        <fullName evidence="1">Uncharacterized protein</fullName>
    </submittedName>
</protein>
<reference evidence="1" key="1">
    <citation type="submission" date="2014-11" db="EMBL/GenBank/DDBJ databases">
        <authorList>
            <person name="Amaro Gonzalez C."/>
        </authorList>
    </citation>
    <scope>NUCLEOTIDE SEQUENCE</scope>
</reference>
<accession>A0A0E9U736</accession>
<proteinExistence type="predicted"/>
<evidence type="ECO:0000313" key="1">
    <source>
        <dbReference type="EMBL" id="JAH61552.1"/>
    </source>
</evidence>
<reference evidence="1" key="2">
    <citation type="journal article" date="2015" name="Fish Shellfish Immunol.">
        <title>Early steps in the European eel (Anguilla anguilla)-Vibrio vulnificus interaction in the gills: Role of the RtxA13 toxin.</title>
        <authorList>
            <person name="Callol A."/>
            <person name="Pajuelo D."/>
            <person name="Ebbesson L."/>
            <person name="Teles M."/>
            <person name="MacKenzie S."/>
            <person name="Amaro C."/>
        </authorList>
    </citation>
    <scope>NUCLEOTIDE SEQUENCE</scope>
</reference>
<dbReference type="EMBL" id="GBXM01047025">
    <property type="protein sequence ID" value="JAH61552.1"/>
    <property type="molecule type" value="Transcribed_RNA"/>
</dbReference>
<sequence>MRMAVQGGWCWVEKMR</sequence>
<name>A0A0E9U736_ANGAN</name>